<evidence type="ECO:0000313" key="2">
    <source>
        <dbReference type="Proteomes" id="UP000327468"/>
    </source>
</evidence>
<evidence type="ECO:0000313" key="1">
    <source>
        <dbReference type="EMBL" id="KAB5546236.1"/>
    </source>
</evidence>
<comment type="caution">
    <text evidence="1">The sequence shown here is derived from an EMBL/GenBank/DDBJ whole genome shotgun (WGS) entry which is preliminary data.</text>
</comment>
<proteinExistence type="predicted"/>
<name>A0A5N5LVX7_PANHP</name>
<dbReference type="AlphaFoldDB" id="A0A5N5LVX7"/>
<dbReference type="EMBL" id="VFJC01000017">
    <property type="protein sequence ID" value="KAB5546236.1"/>
    <property type="molecule type" value="Genomic_DNA"/>
</dbReference>
<sequence>MEEKGKLESGRGVSPIPLITSQLRETALAALLFVPAGLIEQRVTDSPRGCCPISGLPAPNGGRLDSPCAYSYDSSTFK</sequence>
<organism evidence="1 2">
    <name type="scientific">Pangasianodon hypophthalmus</name>
    <name type="common">Striped catfish</name>
    <name type="synonym">Helicophagus hypophthalmus</name>
    <dbReference type="NCBI Taxonomy" id="310915"/>
    <lineage>
        <taxon>Eukaryota</taxon>
        <taxon>Metazoa</taxon>
        <taxon>Chordata</taxon>
        <taxon>Craniata</taxon>
        <taxon>Vertebrata</taxon>
        <taxon>Euteleostomi</taxon>
        <taxon>Actinopterygii</taxon>
        <taxon>Neopterygii</taxon>
        <taxon>Teleostei</taxon>
        <taxon>Ostariophysi</taxon>
        <taxon>Siluriformes</taxon>
        <taxon>Pangasiidae</taxon>
        <taxon>Pangasianodon</taxon>
    </lineage>
</organism>
<reference evidence="1 2" key="1">
    <citation type="submission" date="2019-06" db="EMBL/GenBank/DDBJ databases">
        <title>A chromosome-scale genome assembly of the striped catfish, Pangasianodon hypophthalmus.</title>
        <authorList>
            <person name="Wen M."/>
            <person name="Zahm M."/>
            <person name="Roques C."/>
            <person name="Cabau C."/>
            <person name="Klopp C."/>
            <person name="Donnadieu C."/>
            <person name="Jouanno E."/>
            <person name="Avarre J.-C."/>
            <person name="Campet M."/>
            <person name="Ha T.T.T."/>
            <person name="Dugue R."/>
            <person name="Lampietro C."/>
            <person name="Louis A."/>
            <person name="Herpin A."/>
            <person name="Echchiki A."/>
            <person name="Berthelot C."/>
            <person name="Parey E."/>
            <person name="Roest-Crollius H."/>
            <person name="Braasch I."/>
            <person name="Postlethwait J."/>
            <person name="Bobe J."/>
            <person name="Montfort J."/>
            <person name="Bouchez O."/>
            <person name="Begum T."/>
            <person name="Schartl M."/>
            <person name="Guiguen Y."/>
        </authorList>
    </citation>
    <scope>NUCLEOTIDE SEQUENCE [LARGE SCALE GENOMIC DNA]</scope>
    <source>
        <strain evidence="1 2">Indonesia</strain>
        <tissue evidence="1">Blood</tissue>
    </source>
</reference>
<keyword evidence="2" id="KW-1185">Reference proteome</keyword>
<gene>
    <name evidence="1" type="ORF">PHYPO_G00069730</name>
</gene>
<dbReference type="Proteomes" id="UP000327468">
    <property type="component" value="Chromosome 16"/>
</dbReference>
<accession>A0A5N5LVX7</accession>
<protein>
    <submittedName>
        <fullName evidence="1">Uncharacterized protein</fullName>
    </submittedName>
</protein>